<dbReference type="Pfam" id="PF17919">
    <property type="entry name" value="RT_RNaseH_2"/>
    <property type="match status" value="1"/>
</dbReference>
<dbReference type="AlphaFoldDB" id="A0A3B5QIB0"/>
<proteinExistence type="predicted"/>
<dbReference type="Ensembl" id="ENSXMAT00000033807.1">
    <property type="protein sequence ID" value="ENSXMAP00000030177.1"/>
    <property type="gene ID" value="ENSXMAG00000026698.1"/>
</dbReference>
<dbReference type="OMA" id="ALPWNEG"/>
<reference evidence="3" key="1">
    <citation type="submission" date="2012-01" db="EMBL/GenBank/DDBJ databases">
        <authorList>
            <person name="Walter R."/>
            <person name="Schartl M."/>
            <person name="Warren W."/>
        </authorList>
    </citation>
    <scope>NUCLEOTIDE SEQUENCE [LARGE SCALE GENOMIC DNA]</scope>
    <source>
        <strain evidence="3">JP 163 A</strain>
    </source>
</reference>
<accession>A0A3B5QIB0</accession>
<dbReference type="InterPro" id="IPR051320">
    <property type="entry name" value="Viral_Replic_Matur_Polypro"/>
</dbReference>
<dbReference type="InParanoid" id="A0A3B5QIB0"/>
<dbReference type="PANTHER" id="PTHR33064:SF37">
    <property type="entry name" value="RIBONUCLEASE H"/>
    <property type="match status" value="1"/>
</dbReference>
<evidence type="ECO:0000259" key="1">
    <source>
        <dbReference type="Pfam" id="PF17919"/>
    </source>
</evidence>
<feature type="domain" description="Reverse transcriptase/retrotransposon-derived protein RNase H-like" evidence="1">
    <location>
        <begin position="7"/>
        <end position="73"/>
    </location>
</feature>
<protein>
    <recommendedName>
        <fullName evidence="1">Reverse transcriptase/retrotransposon-derived protein RNase H-like domain-containing protein</fullName>
    </recommendedName>
</protein>
<sequence>RDPDLLWTDEAEEALCRIKQALVSSTALSLPNYKKPFVQMVDCRGHFMTSVLVQQHGDKMRPVAYFSSKLDKILRVIYEVYVAISEALPWNEGTPTSQYVT</sequence>
<keyword evidence="3" id="KW-1185">Reference proteome</keyword>
<reference evidence="2" key="4">
    <citation type="submission" date="2025-09" db="UniProtKB">
        <authorList>
            <consortium name="Ensembl"/>
        </authorList>
    </citation>
    <scope>IDENTIFICATION</scope>
    <source>
        <strain evidence="2">JP 163 A</strain>
    </source>
</reference>
<evidence type="ECO:0000313" key="3">
    <source>
        <dbReference type="Proteomes" id="UP000002852"/>
    </source>
</evidence>
<dbReference type="Gene3D" id="3.10.20.370">
    <property type="match status" value="1"/>
</dbReference>
<dbReference type="Proteomes" id="UP000002852">
    <property type="component" value="Unassembled WGS sequence"/>
</dbReference>
<dbReference type="STRING" id="8083.ENSXMAP00000030177"/>
<dbReference type="PANTHER" id="PTHR33064">
    <property type="entry name" value="POL PROTEIN"/>
    <property type="match status" value="1"/>
</dbReference>
<reference evidence="2" key="3">
    <citation type="submission" date="2025-08" db="UniProtKB">
        <authorList>
            <consortium name="Ensembl"/>
        </authorList>
    </citation>
    <scope>IDENTIFICATION</scope>
    <source>
        <strain evidence="2">JP 163 A</strain>
    </source>
</reference>
<dbReference type="SUPFAM" id="SSF56672">
    <property type="entry name" value="DNA/RNA polymerases"/>
    <property type="match status" value="1"/>
</dbReference>
<evidence type="ECO:0000313" key="2">
    <source>
        <dbReference type="Ensembl" id="ENSXMAP00000030177.1"/>
    </source>
</evidence>
<dbReference type="InterPro" id="IPR043502">
    <property type="entry name" value="DNA/RNA_pol_sf"/>
</dbReference>
<organism evidence="2 3">
    <name type="scientific">Xiphophorus maculatus</name>
    <name type="common">Southern platyfish</name>
    <name type="synonym">Platypoecilus maculatus</name>
    <dbReference type="NCBI Taxonomy" id="8083"/>
    <lineage>
        <taxon>Eukaryota</taxon>
        <taxon>Metazoa</taxon>
        <taxon>Chordata</taxon>
        <taxon>Craniata</taxon>
        <taxon>Vertebrata</taxon>
        <taxon>Euteleostomi</taxon>
        <taxon>Actinopterygii</taxon>
        <taxon>Neopterygii</taxon>
        <taxon>Teleostei</taxon>
        <taxon>Neoteleostei</taxon>
        <taxon>Acanthomorphata</taxon>
        <taxon>Ovalentaria</taxon>
        <taxon>Atherinomorphae</taxon>
        <taxon>Cyprinodontiformes</taxon>
        <taxon>Poeciliidae</taxon>
        <taxon>Poeciliinae</taxon>
        <taxon>Xiphophorus</taxon>
    </lineage>
</organism>
<dbReference type="GeneTree" id="ENSGT00980000198749"/>
<name>A0A3B5QIB0_XIPMA</name>
<dbReference type="InterPro" id="IPR041577">
    <property type="entry name" value="RT_RNaseH_2"/>
</dbReference>
<reference evidence="3" key="2">
    <citation type="journal article" date="2013" name="Nat. Genet.">
        <title>The genome of the platyfish, Xiphophorus maculatus, provides insights into evolutionary adaptation and several complex traits.</title>
        <authorList>
            <person name="Schartl M."/>
            <person name="Walter R.B."/>
            <person name="Shen Y."/>
            <person name="Garcia T."/>
            <person name="Catchen J."/>
            <person name="Amores A."/>
            <person name="Braasch I."/>
            <person name="Chalopin D."/>
            <person name="Volff J.N."/>
            <person name="Lesch K.P."/>
            <person name="Bisazza A."/>
            <person name="Minx P."/>
            <person name="Hillier L."/>
            <person name="Wilson R.K."/>
            <person name="Fuerstenberg S."/>
            <person name="Boore J."/>
            <person name="Searle S."/>
            <person name="Postlethwait J.H."/>
            <person name="Warren W.C."/>
        </authorList>
    </citation>
    <scope>NUCLEOTIDE SEQUENCE [LARGE SCALE GENOMIC DNA]</scope>
    <source>
        <strain evidence="3">JP 163 A</strain>
    </source>
</reference>